<keyword evidence="5" id="KW-1185">Reference proteome</keyword>
<keyword evidence="1" id="KW-0521">NADP</keyword>
<dbReference type="InterPro" id="IPR036291">
    <property type="entry name" value="NAD(P)-bd_dom_sf"/>
</dbReference>
<protein>
    <recommendedName>
        <fullName evidence="3">NmrA-like domain-containing protein</fullName>
    </recommendedName>
</protein>
<gene>
    <name evidence="4" type="ORF">B0J11DRAFT_541151</name>
</gene>
<evidence type="ECO:0000259" key="3">
    <source>
        <dbReference type="Pfam" id="PF05368"/>
    </source>
</evidence>
<accession>A0A9P9D6P7</accession>
<dbReference type="Proteomes" id="UP000700596">
    <property type="component" value="Unassembled WGS sequence"/>
</dbReference>
<proteinExistence type="predicted"/>
<keyword evidence="2" id="KW-0560">Oxidoreductase</keyword>
<dbReference type="GO" id="GO:0016491">
    <property type="term" value="F:oxidoreductase activity"/>
    <property type="evidence" value="ECO:0007669"/>
    <property type="project" value="UniProtKB-KW"/>
</dbReference>
<dbReference type="InterPro" id="IPR008030">
    <property type="entry name" value="NmrA-like"/>
</dbReference>
<reference evidence="4" key="1">
    <citation type="journal article" date="2021" name="Nat. Commun.">
        <title>Genetic determinants of endophytism in the Arabidopsis root mycobiome.</title>
        <authorList>
            <person name="Mesny F."/>
            <person name="Miyauchi S."/>
            <person name="Thiergart T."/>
            <person name="Pickel B."/>
            <person name="Atanasova L."/>
            <person name="Karlsson M."/>
            <person name="Huettel B."/>
            <person name="Barry K.W."/>
            <person name="Haridas S."/>
            <person name="Chen C."/>
            <person name="Bauer D."/>
            <person name="Andreopoulos W."/>
            <person name="Pangilinan J."/>
            <person name="LaButti K."/>
            <person name="Riley R."/>
            <person name="Lipzen A."/>
            <person name="Clum A."/>
            <person name="Drula E."/>
            <person name="Henrissat B."/>
            <person name="Kohler A."/>
            <person name="Grigoriev I.V."/>
            <person name="Martin F.M."/>
            <person name="Hacquard S."/>
        </authorList>
    </citation>
    <scope>NUCLEOTIDE SEQUENCE</scope>
    <source>
        <strain evidence="4">MPI-CAGE-CH-0243</strain>
    </source>
</reference>
<organism evidence="4 5">
    <name type="scientific">Dendryphion nanum</name>
    <dbReference type="NCBI Taxonomy" id="256645"/>
    <lineage>
        <taxon>Eukaryota</taxon>
        <taxon>Fungi</taxon>
        <taxon>Dikarya</taxon>
        <taxon>Ascomycota</taxon>
        <taxon>Pezizomycotina</taxon>
        <taxon>Dothideomycetes</taxon>
        <taxon>Pleosporomycetidae</taxon>
        <taxon>Pleosporales</taxon>
        <taxon>Torulaceae</taxon>
        <taxon>Dendryphion</taxon>
    </lineage>
</organism>
<sequence length="125" mass="13404">MAFINVMLIGANGTLGAPVLQEFVKSSFQVTLLSREESKSAFPPGIPVRKANHNDLDSLKSSMEGQDVVISMIGLGTADIQQKIIDSAIAAGVKRFIPSEFCPDTRKQEVVDVIPTLPAKVHVAN</sequence>
<dbReference type="PANTHER" id="PTHR47706">
    <property type="entry name" value="NMRA-LIKE FAMILY PROTEIN"/>
    <property type="match status" value="1"/>
</dbReference>
<dbReference type="OrthoDB" id="9984533at2759"/>
<dbReference type="Gene3D" id="3.40.50.720">
    <property type="entry name" value="NAD(P)-binding Rossmann-like Domain"/>
    <property type="match status" value="1"/>
</dbReference>
<dbReference type="Pfam" id="PF05368">
    <property type="entry name" value="NmrA"/>
    <property type="match status" value="1"/>
</dbReference>
<dbReference type="AlphaFoldDB" id="A0A9P9D6P7"/>
<evidence type="ECO:0000313" key="5">
    <source>
        <dbReference type="Proteomes" id="UP000700596"/>
    </source>
</evidence>
<comment type="caution">
    <text evidence="4">The sequence shown here is derived from an EMBL/GenBank/DDBJ whole genome shotgun (WGS) entry which is preliminary data.</text>
</comment>
<dbReference type="PANTHER" id="PTHR47706:SF9">
    <property type="entry name" value="NMRA-LIKE DOMAIN-CONTAINING PROTEIN-RELATED"/>
    <property type="match status" value="1"/>
</dbReference>
<dbReference type="EMBL" id="JAGMWT010000018">
    <property type="protein sequence ID" value="KAH7113713.1"/>
    <property type="molecule type" value="Genomic_DNA"/>
</dbReference>
<feature type="domain" description="NmrA-like" evidence="3">
    <location>
        <begin position="6"/>
        <end position="123"/>
    </location>
</feature>
<dbReference type="SUPFAM" id="SSF51735">
    <property type="entry name" value="NAD(P)-binding Rossmann-fold domains"/>
    <property type="match status" value="1"/>
</dbReference>
<dbReference type="InterPro" id="IPR051609">
    <property type="entry name" value="NmrA/Isoflavone_reductase-like"/>
</dbReference>
<evidence type="ECO:0000256" key="1">
    <source>
        <dbReference type="ARBA" id="ARBA00022857"/>
    </source>
</evidence>
<evidence type="ECO:0000313" key="4">
    <source>
        <dbReference type="EMBL" id="KAH7113713.1"/>
    </source>
</evidence>
<name>A0A9P9D6P7_9PLEO</name>
<evidence type="ECO:0000256" key="2">
    <source>
        <dbReference type="ARBA" id="ARBA00023002"/>
    </source>
</evidence>